<name>A0A4Y2AK50_ARAVE</name>
<reference evidence="1 2" key="1">
    <citation type="journal article" date="2019" name="Sci. Rep.">
        <title>Orb-weaving spider Araneus ventricosus genome elucidates the spidroin gene catalogue.</title>
        <authorList>
            <person name="Kono N."/>
            <person name="Nakamura H."/>
            <person name="Ohtoshi R."/>
            <person name="Moran D.A.P."/>
            <person name="Shinohara A."/>
            <person name="Yoshida Y."/>
            <person name="Fujiwara M."/>
            <person name="Mori M."/>
            <person name="Tomita M."/>
            <person name="Arakawa K."/>
        </authorList>
    </citation>
    <scope>NUCLEOTIDE SEQUENCE [LARGE SCALE GENOMIC DNA]</scope>
</reference>
<organism evidence="1 2">
    <name type="scientific">Araneus ventricosus</name>
    <name type="common">Orbweaver spider</name>
    <name type="synonym">Epeira ventricosa</name>
    <dbReference type="NCBI Taxonomy" id="182803"/>
    <lineage>
        <taxon>Eukaryota</taxon>
        <taxon>Metazoa</taxon>
        <taxon>Ecdysozoa</taxon>
        <taxon>Arthropoda</taxon>
        <taxon>Chelicerata</taxon>
        <taxon>Arachnida</taxon>
        <taxon>Araneae</taxon>
        <taxon>Araneomorphae</taxon>
        <taxon>Entelegynae</taxon>
        <taxon>Araneoidea</taxon>
        <taxon>Araneidae</taxon>
        <taxon>Araneus</taxon>
    </lineage>
</organism>
<gene>
    <name evidence="1" type="ORF">AVEN_29202_1</name>
</gene>
<accession>A0A4Y2AK50</accession>
<dbReference type="AlphaFoldDB" id="A0A4Y2AK50"/>
<keyword evidence="2" id="KW-1185">Reference proteome</keyword>
<evidence type="ECO:0000313" key="1">
    <source>
        <dbReference type="EMBL" id="GBL80232.1"/>
    </source>
</evidence>
<evidence type="ECO:0000313" key="2">
    <source>
        <dbReference type="Proteomes" id="UP000499080"/>
    </source>
</evidence>
<comment type="caution">
    <text evidence="1">The sequence shown here is derived from an EMBL/GenBank/DDBJ whole genome shotgun (WGS) entry which is preliminary data.</text>
</comment>
<proteinExistence type="predicted"/>
<dbReference type="Proteomes" id="UP000499080">
    <property type="component" value="Unassembled WGS sequence"/>
</dbReference>
<sequence>MTRVEPFGKVAESFAGQQEARFSVRFLVRFPQAFITGLFQAFQKVIKSPPSADKLELPCPPSEDSYRSNPPFFTPSSKPYSYRRVQPLFLTSSLELSGMSIN</sequence>
<protein>
    <submittedName>
        <fullName evidence="1">Uncharacterized protein</fullName>
    </submittedName>
</protein>
<dbReference type="EMBL" id="BGPR01000020">
    <property type="protein sequence ID" value="GBL80232.1"/>
    <property type="molecule type" value="Genomic_DNA"/>
</dbReference>